<dbReference type="EMBL" id="CP000271">
    <property type="protein sequence ID" value="ABE33018.1"/>
    <property type="molecule type" value="Genomic_DNA"/>
</dbReference>
<gene>
    <name evidence="1" type="ORF">Bxe_B2977</name>
</gene>
<sequence>MTLAAAHRCRSSAFLPFLQREERGVEPFDAARLRRHPHRAGNGINTAAPIGQRDSVFSGDMRDYVFKMFNIFFELVMIHCFPRITR</sequence>
<protein>
    <submittedName>
        <fullName evidence="1">Uncharacterized protein</fullName>
    </submittedName>
</protein>
<accession>Q13SC1</accession>
<dbReference type="KEGG" id="bxe:Bxe_B2977"/>
<keyword evidence="2" id="KW-1185">Reference proteome</keyword>
<evidence type="ECO:0000313" key="1">
    <source>
        <dbReference type="EMBL" id="ABE33018.1"/>
    </source>
</evidence>
<reference evidence="1 2" key="1">
    <citation type="journal article" date="2006" name="Proc. Natl. Acad. Sci. U.S.A.">
        <title>Burkholderia xenovorans LB400 harbors a multi-replicon, 9.73-Mbp genome shaped for versatility.</title>
        <authorList>
            <person name="Chain P.S."/>
            <person name="Denef V.J."/>
            <person name="Konstantinidis K.T."/>
            <person name="Vergez L.M."/>
            <person name="Agullo L."/>
            <person name="Reyes V.L."/>
            <person name="Hauser L."/>
            <person name="Cordova M."/>
            <person name="Gomez L."/>
            <person name="Gonzalez M."/>
            <person name="Land M."/>
            <person name="Lao V."/>
            <person name="Larimer F."/>
            <person name="LiPuma J.J."/>
            <person name="Mahenthiralingam E."/>
            <person name="Malfatti S.A."/>
            <person name="Marx C.J."/>
            <person name="Parnell J.J."/>
            <person name="Ramette A."/>
            <person name="Richardson P."/>
            <person name="Seeger M."/>
            <person name="Smith D."/>
            <person name="Spilker T."/>
            <person name="Sul W.J."/>
            <person name="Tsoi T.V."/>
            <person name="Ulrich L.E."/>
            <person name="Zhulin I.B."/>
            <person name="Tiedje J.M."/>
        </authorList>
    </citation>
    <scope>NUCLEOTIDE SEQUENCE [LARGE SCALE GENOMIC DNA]</scope>
    <source>
        <strain evidence="1 2">LB400</strain>
    </source>
</reference>
<dbReference type="AlphaFoldDB" id="Q13SC1"/>
<evidence type="ECO:0000313" key="2">
    <source>
        <dbReference type="Proteomes" id="UP000001817"/>
    </source>
</evidence>
<dbReference type="Proteomes" id="UP000001817">
    <property type="component" value="Chromosome 2"/>
</dbReference>
<organism evidence="1 2">
    <name type="scientific">Paraburkholderia xenovorans (strain LB400)</name>
    <dbReference type="NCBI Taxonomy" id="266265"/>
    <lineage>
        <taxon>Bacteria</taxon>
        <taxon>Pseudomonadati</taxon>
        <taxon>Pseudomonadota</taxon>
        <taxon>Betaproteobacteria</taxon>
        <taxon>Burkholderiales</taxon>
        <taxon>Burkholderiaceae</taxon>
        <taxon>Paraburkholderia</taxon>
    </lineage>
</organism>
<proteinExistence type="predicted"/>
<name>Q13SC1_PARXL</name>